<dbReference type="PRINTS" id="PR00081">
    <property type="entry name" value="GDHRDH"/>
</dbReference>
<dbReference type="Gene3D" id="3.40.50.720">
    <property type="entry name" value="NAD(P)-binding Rossmann-like Domain"/>
    <property type="match status" value="1"/>
</dbReference>
<gene>
    <name evidence="4" type="ORF">RQP53_12820</name>
</gene>
<feature type="domain" description="Ketoreductase" evidence="3">
    <location>
        <begin position="10"/>
        <end position="215"/>
    </location>
</feature>
<accession>A0ABU3PC63</accession>
<proteinExistence type="inferred from homology"/>
<dbReference type="SMART" id="SM00822">
    <property type="entry name" value="PKS_KR"/>
    <property type="match status" value="1"/>
</dbReference>
<evidence type="ECO:0000259" key="3">
    <source>
        <dbReference type="SMART" id="SM00822"/>
    </source>
</evidence>
<dbReference type="InterPro" id="IPR036291">
    <property type="entry name" value="NAD(P)-bd_dom_sf"/>
</dbReference>
<dbReference type="InterPro" id="IPR057326">
    <property type="entry name" value="KR_dom"/>
</dbReference>
<evidence type="ECO:0000256" key="1">
    <source>
        <dbReference type="ARBA" id="ARBA00006484"/>
    </source>
</evidence>
<dbReference type="SUPFAM" id="SSF51735">
    <property type="entry name" value="NAD(P)-binding Rossmann-fold domains"/>
    <property type="match status" value="1"/>
</dbReference>
<keyword evidence="2" id="KW-0560">Oxidoreductase</keyword>
<dbReference type="InterPro" id="IPR020904">
    <property type="entry name" value="Sc_DH/Rdtase_CS"/>
</dbReference>
<protein>
    <submittedName>
        <fullName evidence="4">SDR family NAD(P)-dependent oxidoreductase</fullName>
    </submittedName>
</protein>
<evidence type="ECO:0000313" key="4">
    <source>
        <dbReference type="EMBL" id="MDT9000152.1"/>
    </source>
</evidence>
<comment type="caution">
    <text evidence="4">The sequence shown here is derived from an EMBL/GenBank/DDBJ whole genome shotgun (WGS) entry which is preliminary data.</text>
</comment>
<dbReference type="InterPro" id="IPR002347">
    <property type="entry name" value="SDR_fam"/>
</dbReference>
<dbReference type="EMBL" id="JAVXZY010000004">
    <property type="protein sequence ID" value="MDT9000152.1"/>
    <property type="molecule type" value="Genomic_DNA"/>
</dbReference>
<dbReference type="PROSITE" id="PS00061">
    <property type="entry name" value="ADH_SHORT"/>
    <property type="match status" value="1"/>
</dbReference>
<evidence type="ECO:0000256" key="2">
    <source>
        <dbReference type="ARBA" id="ARBA00023002"/>
    </source>
</evidence>
<organism evidence="4 5">
    <name type="scientific">Roseateles aquae</name>
    <dbReference type="NCBI Taxonomy" id="3077235"/>
    <lineage>
        <taxon>Bacteria</taxon>
        <taxon>Pseudomonadati</taxon>
        <taxon>Pseudomonadota</taxon>
        <taxon>Betaproteobacteria</taxon>
        <taxon>Burkholderiales</taxon>
        <taxon>Sphaerotilaceae</taxon>
        <taxon>Roseateles</taxon>
    </lineage>
</organism>
<dbReference type="PANTHER" id="PTHR44196:SF1">
    <property type="entry name" value="DEHYDROGENASE_REDUCTASE SDR FAMILY MEMBER 7B"/>
    <property type="match status" value="1"/>
</dbReference>
<keyword evidence="5" id="KW-1185">Reference proteome</keyword>
<reference evidence="4" key="1">
    <citation type="submission" date="2023-09" db="EMBL/GenBank/DDBJ databases">
        <title>Paucibacter sp. APW11 Genome sequencing and assembly.</title>
        <authorList>
            <person name="Kim I."/>
        </authorList>
    </citation>
    <scope>NUCLEOTIDE SEQUENCE</scope>
    <source>
        <strain evidence="4">APW11</strain>
    </source>
</reference>
<dbReference type="Pfam" id="PF00106">
    <property type="entry name" value="adh_short"/>
    <property type="match status" value="1"/>
</dbReference>
<dbReference type="PANTHER" id="PTHR44196">
    <property type="entry name" value="DEHYDROGENASE/REDUCTASE SDR FAMILY MEMBER 7B"/>
    <property type="match status" value="1"/>
</dbReference>
<name>A0ABU3PC63_9BURK</name>
<dbReference type="Proteomes" id="UP001246372">
    <property type="component" value="Unassembled WGS sequence"/>
</dbReference>
<evidence type="ECO:0000313" key="5">
    <source>
        <dbReference type="Proteomes" id="UP001246372"/>
    </source>
</evidence>
<sequence>MDSNTSSGQRLWLVTGASSGIGRAIALQLAAAGDRVIAWGRDAERLAALQAQVPGIVDTGCVDLDDLDALPQALQQGLARWPTLNGLVHCAGIQRERLFDAEGYGAAAIAEELRINLAAPLILTQALLPQLRRQSREPGGARLVLVTSALAHAPKRHAAVYNASKAGLAVFVQSLRAQLQRELQAPALQLMELIPPLVDTPMTAGRGRHKLPPEAVAAALLRTLRRPRLPAQLWVGRAALLPWLLRLAPAQTRRLMLR</sequence>
<dbReference type="RefSeq" id="WP_315650703.1">
    <property type="nucleotide sequence ID" value="NZ_JAVXZY010000004.1"/>
</dbReference>
<comment type="similarity">
    <text evidence="1">Belongs to the short-chain dehydrogenases/reductases (SDR) family.</text>
</comment>